<evidence type="ECO:0000313" key="1">
    <source>
        <dbReference type="EMBL" id="UTW14324.1"/>
    </source>
</evidence>
<evidence type="ECO:0000313" key="2">
    <source>
        <dbReference type="Proteomes" id="UP001058461"/>
    </source>
</evidence>
<gene>
    <name evidence="1" type="ORF">KDW95_05255</name>
</gene>
<dbReference type="PANTHER" id="PTHR43747">
    <property type="entry name" value="FAD-BINDING PROTEIN"/>
    <property type="match status" value="1"/>
</dbReference>
<dbReference type="Gene3D" id="3.50.50.60">
    <property type="entry name" value="FAD/NAD(P)-binding domain"/>
    <property type="match status" value="1"/>
</dbReference>
<dbReference type="InterPro" id="IPR050816">
    <property type="entry name" value="Flavin-dep_Halogenase_NPB"/>
</dbReference>
<dbReference type="Proteomes" id="UP001058461">
    <property type="component" value="Chromosome"/>
</dbReference>
<dbReference type="EMBL" id="CP073347">
    <property type="protein sequence ID" value="UTW14324.1"/>
    <property type="molecule type" value="Genomic_DNA"/>
</dbReference>
<dbReference type="PRINTS" id="PR00420">
    <property type="entry name" value="RNGMNOXGNASE"/>
</dbReference>
<proteinExistence type="predicted"/>
<dbReference type="PANTHER" id="PTHR43747:SF1">
    <property type="entry name" value="SLR1998 PROTEIN"/>
    <property type="match status" value="1"/>
</dbReference>
<organism evidence="1 2">
    <name type="scientific">Marinobacterium rhizophilum</name>
    <dbReference type="NCBI Taxonomy" id="420402"/>
    <lineage>
        <taxon>Bacteria</taxon>
        <taxon>Pseudomonadati</taxon>
        <taxon>Pseudomonadota</taxon>
        <taxon>Gammaproteobacteria</taxon>
        <taxon>Oceanospirillales</taxon>
        <taxon>Oceanospirillaceae</taxon>
        <taxon>Marinobacterium</taxon>
    </lineage>
</organism>
<name>A0ABY5HQQ8_9GAMM</name>
<accession>A0ABY5HQQ8</accession>
<reference evidence="1" key="1">
    <citation type="submission" date="2021-04" db="EMBL/GenBank/DDBJ databases">
        <title>Oceanospirillales bacteria with DddD are important DMSP degraders in coastal seawater.</title>
        <authorList>
            <person name="Liu J."/>
        </authorList>
    </citation>
    <scope>NUCLEOTIDE SEQUENCE</scope>
    <source>
        <strain evidence="1">D13-1</strain>
    </source>
</reference>
<protein>
    <submittedName>
        <fullName evidence="1">Tryptophan 7-halogenase</fullName>
    </submittedName>
</protein>
<dbReference type="SUPFAM" id="SSF51905">
    <property type="entry name" value="FAD/NAD(P)-binding domain"/>
    <property type="match status" value="1"/>
</dbReference>
<sequence length="446" mass="47984">MQADPHIVVLGAGPAGGAVALGLRRLGYRVTVAGQARPFAAVEGVSERVLAGLRQAGFEQALAQVPEPSPREVTWSGQTSGANTERLLRRVELDRAIGIELQAQGVTLLDGRVRSSRTCGNGYRVEVQGEQGGDVQVLQADFLVEARGRAAPGAGLERLRGPETVSLLQAWQGPERAPMSAVQSFGDGWAWMAATEGGLRYLQLTLDVASANLPPKEQLTEYCVTRLSSLARAAPFMAGASPVGTPHARTSTPILCREPVGDNWIRVGDAAMAVDPLSGNGIFQSLSSALQAPAVINTLLRHPQRRAQARAFHQARVEHLFYRFARIGRDFYAMEQHSAGNSFWQARRAWPDSVEVHQSVTPGQVSIERRAVLNGDLIDEAEVVVTPDQPLGIWHLNGVALAPLLRAWREAPDASAGQAALARALGERGAQAPQLLQWMRQSGWVS</sequence>
<keyword evidence="2" id="KW-1185">Reference proteome</keyword>
<dbReference type="InterPro" id="IPR036188">
    <property type="entry name" value="FAD/NAD-bd_sf"/>
</dbReference>